<dbReference type="Proteomes" id="UP000306102">
    <property type="component" value="Unassembled WGS sequence"/>
</dbReference>
<evidence type="ECO:0000313" key="2">
    <source>
        <dbReference type="EMBL" id="THF97905.1"/>
    </source>
</evidence>
<dbReference type="AlphaFoldDB" id="A0A4S4D8Y1"/>
<feature type="transmembrane region" description="Helical" evidence="1">
    <location>
        <begin position="156"/>
        <end position="179"/>
    </location>
</feature>
<keyword evidence="1" id="KW-0812">Transmembrane</keyword>
<comment type="caution">
    <text evidence="2">The sequence shown here is derived from an EMBL/GenBank/DDBJ whole genome shotgun (WGS) entry which is preliminary data.</text>
</comment>
<sequence length="204" mass="23104">MRATLQELSLNLSESSHRIGANEKDFTLVLAVWGKVVSYNVKSKALKEFHHLSTDDLDDWVHEMAMVSATQEAQKDNLRSFNDYMMTVLEILYADGDEEKLIRSSLHVGFDAEIRGLSSTSCRWVFSILLLLEDSTGVLIIGCIQYKTAIPYGLNLAYIVLSFAVYCCYEFAARLLLFYSAEQMLHYFTLLLICYAAPCTVVLL</sequence>
<reference evidence="2 3" key="1">
    <citation type="journal article" date="2018" name="Proc. Natl. Acad. Sci. U.S.A.">
        <title>Draft genome sequence of Camellia sinensis var. sinensis provides insights into the evolution of the tea genome and tea quality.</title>
        <authorList>
            <person name="Wei C."/>
            <person name="Yang H."/>
            <person name="Wang S."/>
            <person name="Zhao J."/>
            <person name="Liu C."/>
            <person name="Gao L."/>
            <person name="Xia E."/>
            <person name="Lu Y."/>
            <person name="Tai Y."/>
            <person name="She G."/>
            <person name="Sun J."/>
            <person name="Cao H."/>
            <person name="Tong W."/>
            <person name="Gao Q."/>
            <person name="Li Y."/>
            <person name="Deng W."/>
            <person name="Jiang X."/>
            <person name="Wang W."/>
            <person name="Chen Q."/>
            <person name="Zhang S."/>
            <person name="Li H."/>
            <person name="Wu J."/>
            <person name="Wang P."/>
            <person name="Li P."/>
            <person name="Shi C."/>
            <person name="Zheng F."/>
            <person name="Jian J."/>
            <person name="Huang B."/>
            <person name="Shan D."/>
            <person name="Shi M."/>
            <person name="Fang C."/>
            <person name="Yue Y."/>
            <person name="Li F."/>
            <person name="Li D."/>
            <person name="Wei S."/>
            <person name="Han B."/>
            <person name="Jiang C."/>
            <person name="Yin Y."/>
            <person name="Xia T."/>
            <person name="Zhang Z."/>
            <person name="Bennetzen J.L."/>
            <person name="Zhao S."/>
            <person name="Wan X."/>
        </authorList>
    </citation>
    <scope>NUCLEOTIDE SEQUENCE [LARGE SCALE GENOMIC DNA]</scope>
    <source>
        <strain evidence="3">cv. Shuchazao</strain>
        <tissue evidence="2">Leaf</tissue>
    </source>
</reference>
<name>A0A4S4D8Y1_CAMSN</name>
<gene>
    <name evidence="2" type="ORF">TEA_003304</name>
</gene>
<evidence type="ECO:0000313" key="3">
    <source>
        <dbReference type="Proteomes" id="UP000306102"/>
    </source>
</evidence>
<feature type="transmembrane region" description="Helical" evidence="1">
    <location>
        <begin position="124"/>
        <end position="144"/>
    </location>
</feature>
<keyword evidence="3" id="KW-1185">Reference proteome</keyword>
<protein>
    <submittedName>
        <fullName evidence="2">Uncharacterized protein</fullName>
    </submittedName>
</protein>
<feature type="transmembrane region" description="Helical" evidence="1">
    <location>
        <begin position="185"/>
        <end position="203"/>
    </location>
</feature>
<proteinExistence type="predicted"/>
<keyword evidence="1" id="KW-0472">Membrane</keyword>
<dbReference type="STRING" id="542762.A0A4S4D8Y1"/>
<evidence type="ECO:0000256" key="1">
    <source>
        <dbReference type="SAM" id="Phobius"/>
    </source>
</evidence>
<accession>A0A4S4D8Y1</accession>
<organism evidence="2 3">
    <name type="scientific">Camellia sinensis var. sinensis</name>
    <name type="common">China tea</name>
    <dbReference type="NCBI Taxonomy" id="542762"/>
    <lineage>
        <taxon>Eukaryota</taxon>
        <taxon>Viridiplantae</taxon>
        <taxon>Streptophyta</taxon>
        <taxon>Embryophyta</taxon>
        <taxon>Tracheophyta</taxon>
        <taxon>Spermatophyta</taxon>
        <taxon>Magnoliopsida</taxon>
        <taxon>eudicotyledons</taxon>
        <taxon>Gunneridae</taxon>
        <taxon>Pentapetalae</taxon>
        <taxon>asterids</taxon>
        <taxon>Ericales</taxon>
        <taxon>Theaceae</taxon>
        <taxon>Camellia</taxon>
    </lineage>
</organism>
<keyword evidence="1" id="KW-1133">Transmembrane helix</keyword>
<dbReference type="EMBL" id="SDRB02012390">
    <property type="protein sequence ID" value="THF97905.1"/>
    <property type="molecule type" value="Genomic_DNA"/>
</dbReference>